<name>A0A7S7NMX5_PALFE</name>
<evidence type="ECO:0000256" key="7">
    <source>
        <dbReference type="ARBA" id="ARBA00022490"/>
    </source>
</evidence>
<comment type="subcellular location">
    <subcellularLocation>
        <location evidence="3">Cytoplasm</location>
    </subcellularLocation>
</comment>
<dbReference type="GO" id="GO:0046872">
    <property type="term" value="F:metal ion binding"/>
    <property type="evidence" value="ECO:0007669"/>
    <property type="project" value="UniProtKB-KW"/>
</dbReference>
<dbReference type="GO" id="GO:0016020">
    <property type="term" value="C:membrane"/>
    <property type="evidence" value="ECO:0007669"/>
    <property type="project" value="InterPro"/>
</dbReference>
<dbReference type="RefSeq" id="WP_194448236.1">
    <property type="nucleotide sequence ID" value="NZ_CP063849.1"/>
</dbReference>
<evidence type="ECO:0000256" key="2">
    <source>
        <dbReference type="ARBA" id="ARBA00001966"/>
    </source>
</evidence>
<evidence type="ECO:0000256" key="11">
    <source>
        <dbReference type="ARBA" id="ARBA00023004"/>
    </source>
</evidence>
<evidence type="ECO:0000256" key="16">
    <source>
        <dbReference type="PROSITE-ProRule" id="PRU00169"/>
    </source>
</evidence>
<evidence type="ECO:0000256" key="6">
    <source>
        <dbReference type="ARBA" id="ARBA00022485"/>
    </source>
</evidence>
<dbReference type="EMBL" id="CP063849">
    <property type="protein sequence ID" value="QOY86567.1"/>
    <property type="molecule type" value="Genomic_DNA"/>
</dbReference>
<dbReference type="NCBIfam" id="TIGR00229">
    <property type="entry name" value="sensory_box"/>
    <property type="match status" value="1"/>
</dbReference>
<dbReference type="PRINTS" id="PR00344">
    <property type="entry name" value="BCTRLSENSOR"/>
</dbReference>
<dbReference type="PANTHER" id="PTHR24421">
    <property type="entry name" value="NITRATE/NITRITE SENSOR PROTEIN NARX-RELATED"/>
    <property type="match status" value="1"/>
</dbReference>
<dbReference type="Pfam" id="PF02518">
    <property type="entry name" value="HATPase_c"/>
    <property type="match status" value="1"/>
</dbReference>
<keyword evidence="12" id="KW-0902">Two-component regulatory system</keyword>
<dbReference type="PANTHER" id="PTHR24421:SF58">
    <property type="entry name" value="SIGNAL TRANSDUCTION HISTIDINE-PROTEIN KINASE_PHOSPHATASE UHPB"/>
    <property type="match status" value="1"/>
</dbReference>
<dbReference type="SUPFAM" id="SSF52172">
    <property type="entry name" value="CheY-like"/>
    <property type="match status" value="1"/>
</dbReference>
<evidence type="ECO:0000256" key="8">
    <source>
        <dbReference type="ARBA" id="ARBA00022679"/>
    </source>
</evidence>
<evidence type="ECO:0000256" key="10">
    <source>
        <dbReference type="ARBA" id="ARBA00022777"/>
    </source>
</evidence>
<dbReference type="SUPFAM" id="SSF55785">
    <property type="entry name" value="PYP-like sensor domain (PAS domain)"/>
    <property type="match status" value="1"/>
</dbReference>
<dbReference type="SMART" id="SM00448">
    <property type="entry name" value="REC"/>
    <property type="match status" value="1"/>
</dbReference>
<dbReference type="PROSITE" id="PS50113">
    <property type="entry name" value="PAC"/>
    <property type="match status" value="1"/>
</dbReference>
<dbReference type="InterPro" id="IPR001789">
    <property type="entry name" value="Sig_transdc_resp-reg_receiver"/>
</dbReference>
<keyword evidence="6" id="KW-0004">4Fe-4S</keyword>
<proteinExistence type="predicted"/>
<dbReference type="InterPro" id="IPR001610">
    <property type="entry name" value="PAC"/>
</dbReference>
<keyword evidence="16" id="KW-0597">Phosphoprotein</keyword>
<organism evidence="21 22">
    <name type="scientific">Paludibaculum fermentans</name>
    <dbReference type="NCBI Taxonomy" id="1473598"/>
    <lineage>
        <taxon>Bacteria</taxon>
        <taxon>Pseudomonadati</taxon>
        <taxon>Acidobacteriota</taxon>
        <taxon>Terriglobia</taxon>
        <taxon>Bryobacterales</taxon>
        <taxon>Bryobacteraceae</taxon>
        <taxon>Paludibaculum</taxon>
    </lineage>
</organism>
<evidence type="ECO:0000256" key="1">
    <source>
        <dbReference type="ARBA" id="ARBA00000085"/>
    </source>
</evidence>
<dbReference type="KEGG" id="pfer:IRI77_27770"/>
<dbReference type="Pfam" id="PF07730">
    <property type="entry name" value="HisKA_3"/>
    <property type="match status" value="1"/>
</dbReference>
<keyword evidence="9" id="KW-0479">Metal-binding</keyword>
<keyword evidence="7" id="KW-0963">Cytoplasm</keyword>
<dbReference type="SMART" id="SM00387">
    <property type="entry name" value="HATPase_c"/>
    <property type="match status" value="1"/>
</dbReference>
<dbReference type="PROSITE" id="PS50109">
    <property type="entry name" value="HIS_KIN"/>
    <property type="match status" value="1"/>
</dbReference>
<comment type="catalytic activity">
    <reaction evidence="1">
        <text>ATP + protein L-histidine = ADP + protein N-phospho-L-histidine.</text>
        <dbReference type="EC" id="2.7.13.3"/>
    </reaction>
</comment>
<dbReference type="GO" id="GO:0046983">
    <property type="term" value="F:protein dimerization activity"/>
    <property type="evidence" value="ECO:0007669"/>
    <property type="project" value="InterPro"/>
</dbReference>
<evidence type="ECO:0000259" key="20">
    <source>
        <dbReference type="PROSITE" id="PS50113"/>
    </source>
</evidence>
<keyword evidence="11" id="KW-0408">Iron</keyword>
<evidence type="ECO:0000256" key="9">
    <source>
        <dbReference type="ARBA" id="ARBA00022723"/>
    </source>
</evidence>
<dbReference type="EC" id="2.7.13.3" evidence="4"/>
<feature type="modified residue" description="4-aspartylphosphate" evidence="16">
    <location>
        <position position="59"/>
    </location>
</feature>
<accession>A0A7S7NMX5</accession>
<dbReference type="InterPro" id="IPR050482">
    <property type="entry name" value="Sensor_HK_TwoCompSys"/>
</dbReference>
<evidence type="ECO:0000259" key="17">
    <source>
        <dbReference type="PROSITE" id="PS50109"/>
    </source>
</evidence>
<dbReference type="InterPro" id="IPR011006">
    <property type="entry name" value="CheY-like_superfamily"/>
</dbReference>
<sequence>MKGGVIHVLLIEDNALDALFVRGSLTGTSNPKFELRRADGLATGLSQLAAGGVDALLLDLCLADSEGLETFRKVQAAAPEIPVVVLSSEDNGEMAVAAVADGAQDYLVKGHYSTDLLTRSLRYAIERKRSQRTLHELAERLTHHVENSPMAVIEWGANLDIIRWAGEAERMFGWTPEEVLGKQRGAFPLVYAEDEASVAEVFARLYSGGNQKCFSANRNCRKDGSVIHCEWYNSSLMDAQGNLRSILSLALDVTERKHAESGLSLANQQLQRLSTDLLRSQDHERRRIARELHDSTAQILAALSMNLIRLQKSGGEPLKKQALLAESIELAASSSREIRTLTYLLHPPLLDEIGLVSALQAYAEGFNQRTGIDIELILPSDFGRLHSDLESALLRIVQEGLANVHRHSGSPVATIQLERDLTEVCLVLQDRGCGLPSSLTAPDSGFVGLGVGILGMRERAEQLGGRLEITSAGKGTRVTVKFPLAVQNEQLAHISG</sequence>
<dbReference type="AlphaFoldDB" id="A0A7S7NMX5"/>
<dbReference type="Proteomes" id="UP000593892">
    <property type="component" value="Chromosome"/>
</dbReference>
<dbReference type="InterPro" id="IPR011712">
    <property type="entry name" value="Sig_transdc_His_kin_sub3_dim/P"/>
</dbReference>
<dbReference type="InterPro" id="IPR036890">
    <property type="entry name" value="HATPase_C_sf"/>
</dbReference>
<dbReference type="CDD" id="cd00130">
    <property type="entry name" value="PAS"/>
    <property type="match status" value="1"/>
</dbReference>
<evidence type="ECO:0000256" key="12">
    <source>
        <dbReference type="ARBA" id="ARBA00023012"/>
    </source>
</evidence>
<keyword evidence="10" id="KW-0418">Kinase</keyword>
<dbReference type="InterPro" id="IPR000014">
    <property type="entry name" value="PAS"/>
</dbReference>
<dbReference type="SMART" id="SM00086">
    <property type="entry name" value="PAC"/>
    <property type="match status" value="1"/>
</dbReference>
<keyword evidence="13" id="KW-0411">Iron-sulfur</keyword>
<dbReference type="PROSITE" id="PS50110">
    <property type="entry name" value="RESPONSE_REGULATORY"/>
    <property type="match status" value="1"/>
</dbReference>
<keyword evidence="8" id="KW-0808">Transferase</keyword>
<evidence type="ECO:0000256" key="3">
    <source>
        <dbReference type="ARBA" id="ARBA00004496"/>
    </source>
</evidence>
<dbReference type="InterPro" id="IPR000700">
    <property type="entry name" value="PAS-assoc_C"/>
</dbReference>
<comment type="function">
    <text evidence="14">Member of the two-component regulatory system NreB/NreC involved in the control of dissimilatory nitrate/nitrite reduction in response to oxygen. NreB functions as a direct oxygen sensor histidine kinase which is autophosphorylated, in the absence of oxygen, probably at the conserved histidine residue, and transfers its phosphate group probably to a conserved aspartate residue of NreC. NreB/NreC activates the expression of the nitrate (narGHJI) and nitrite (nir) reductase operons, as well as the putative nitrate transporter gene narT.</text>
</comment>
<feature type="domain" description="Response regulatory" evidence="18">
    <location>
        <begin position="7"/>
        <end position="124"/>
    </location>
</feature>
<dbReference type="Gene3D" id="1.20.5.1930">
    <property type="match status" value="1"/>
</dbReference>
<evidence type="ECO:0000313" key="21">
    <source>
        <dbReference type="EMBL" id="QOY86567.1"/>
    </source>
</evidence>
<evidence type="ECO:0000313" key="22">
    <source>
        <dbReference type="Proteomes" id="UP000593892"/>
    </source>
</evidence>
<dbReference type="InterPro" id="IPR013767">
    <property type="entry name" value="PAS_fold"/>
</dbReference>
<evidence type="ECO:0000256" key="5">
    <source>
        <dbReference type="ARBA" id="ARBA00017322"/>
    </source>
</evidence>
<dbReference type="PROSITE" id="PS50112">
    <property type="entry name" value="PAS"/>
    <property type="match status" value="1"/>
</dbReference>
<dbReference type="GO" id="GO:0051539">
    <property type="term" value="F:4 iron, 4 sulfur cluster binding"/>
    <property type="evidence" value="ECO:0007669"/>
    <property type="project" value="UniProtKB-KW"/>
</dbReference>
<dbReference type="SUPFAM" id="SSF55874">
    <property type="entry name" value="ATPase domain of HSP90 chaperone/DNA topoisomerase II/histidine kinase"/>
    <property type="match status" value="1"/>
</dbReference>
<evidence type="ECO:0000259" key="18">
    <source>
        <dbReference type="PROSITE" id="PS50110"/>
    </source>
</evidence>
<dbReference type="InterPro" id="IPR005467">
    <property type="entry name" value="His_kinase_dom"/>
</dbReference>
<dbReference type="Gene3D" id="3.30.565.10">
    <property type="entry name" value="Histidine kinase-like ATPase, C-terminal domain"/>
    <property type="match status" value="1"/>
</dbReference>
<keyword evidence="22" id="KW-1185">Reference proteome</keyword>
<dbReference type="CDD" id="cd16917">
    <property type="entry name" value="HATPase_UhpB-NarQ-NarX-like"/>
    <property type="match status" value="1"/>
</dbReference>
<comment type="cofactor">
    <cofactor evidence="2">
        <name>[4Fe-4S] cluster</name>
        <dbReference type="ChEBI" id="CHEBI:49883"/>
    </cofactor>
</comment>
<evidence type="ECO:0000259" key="19">
    <source>
        <dbReference type="PROSITE" id="PS50112"/>
    </source>
</evidence>
<evidence type="ECO:0000256" key="4">
    <source>
        <dbReference type="ARBA" id="ARBA00012438"/>
    </source>
</evidence>
<dbReference type="Gene3D" id="3.30.450.20">
    <property type="entry name" value="PAS domain"/>
    <property type="match status" value="1"/>
</dbReference>
<feature type="domain" description="PAS" evidence="19">
    <location>
        <begin position="137"/>
        <end position="209"/>
    </location>
</feature>
<dbReference type="GO" id="GO:0006355">
    <property type="term" value="P:regulation of DNA-templated transcription"/>
    <property type="evidence" value="ECO:0007669"/>
    <property type="project" value="InterPro"/>
</dbReference>
<evidence type="ECO:0000256" key="15">
    <source>
        <dbReference type="ARBA" id="ARBA00030800"/>
    </source>
</evidence>
<reference evidence="21 22" key="1">
    <citation type="submission" date="2020-10" db="EMBL/GenBank/DDBJ databases">
        <title>Complete genome sequence of Paludibaculum fermentans P105T, a facultatively anaerobic acidobacterium capable of dissimilatory Fe(III) reduction.</title>
        <authorList>
            <person name="Dedysh S.N."/>
            <person name="Beletsky A.V."/>
            <person name="Kulichevskaya I.S."/>
            <person name="Mardanov A.V."/>
            <person name="Ravin N.V."/>
        </authorList>
    </citation>
    <scope>NUCLEOTIDE SEQUENCE [LARGE SCALE GENOMIC DNA]</scope>
    <source>
        <strain evidence="21 22">P105</strain>
    </source>
</reference>
<dbReference type="InterPro" id="IPR003594">
    <property type="entry name" value="HATPase_dom"/>
</dbReference>
<dbReference type="SMART" id="SM00091">
    <property type="entry name" value="PAS"/>
    <property type="match status" value="1"/>
</dbReference>
<dbReference type="GO" id="GO:0000155">
    <property type="term" value="F:phosphorelay sensor kinase activity"/>
    <property type="evidence" value="ECO:0007669"/>
    <property type="project" value="InterPro"/>
</dbReference>
<dbReference type="InterPro" id="IPR004358">
    <property type="entry name" value="Sig_transdc_His_kin-like_C"/>
</dbReference>
<evidence type="ECO:0000256" key="14">
    <source>
        <dbReference type="ARBA" id="ARBA00024827"/>
    </source>
</evidence>
<protein>
    <recommendedName>
        <fullName evidence="5">Oxygen sensor histidine kinase NreB</fullName>
        <ecNumber evidence="4">2.7.13.3</ecNumber>
    </recommendedName>
    <alternativeName>
        <fullName evidence="15">Nitrogen regulation protein B</fullName>
    </alternativeName>
</protein>
<dbReference type="InterPro" id="IPR035965">
    <property type="entry name" value="PAS-like_dom_sf"/>
</dbReference>
<dbReference type="Pfam" id="PF00989">
    <property type="entry name" value="PAS"/>
    <property type="match status" value="1"/>
</dbReference>
<feature type="domain" description="Histidine kinase" evidence="17">
    <location>
        <begin position="287"/>
        <end position="486"/>
    </location>
</feature>
<dbReference type="CDD" id="cd00156">
    <property type="entry name" value="REC"/>
    <property type="match status" value="1"/>
</dbReference>
<gene>
    <name evidence="21" type="ORF">IRI77_27770</name>
</gene>
<feature type="domain" description="PAC" evidence="20">
    <location>
        <begin position="210"/>
        <end position="265"/>
    </location>
</feature>
<dbReference type="Gene3D" id="3.40.50.2300">
    <property type="match status" value="1"/>
</dbReference>
<evidence type="ECO:0000256" key="13">
    <source>
        <dbReference type="ARBA" id="ARBA00023014"/>
    </source>
</evidence>
<dbReference type="Pfam" id="PF00072">
    <property type="entry name" value="Response_reg"/>
    <property type="match status" value="1"/>
</dbReference>
<dbReference type="GO" id="GO:0005737">
    <property type="term" value="C:cytoplasm"/>
    <property type="evidence" value="ECO:0007669"/>
    <property type="project" value="UniProtKB-SubCell"/>
</dbReference>